<dbReference type="FunFam" id="2.10.25.10:FF:000069">
    <property type="entry name" value="Laminin subunit alpha 1"/>
    <property type="match status" value="1"/>
</dbReference>
<dbReference type="InterPro" id="IPR008211">
    <property type="entry name" value="Laminin_N"/>
</dbReference>
<feature type="disulfide bond" evidence="11">
    <location>
        <begin position="745"/>
        <end position="754"/>
    </location>
</feature>
<dbReference type="PROSITE" id="PS50027">
    <property type="entry name" value="EGF_LAM_2"/>
    <property type="match status" value="5"/>
</dbReference>
<dbReference type="OMA" id="SHSRINF"/>
<feature type="disulfide bond" evidence="11">
    <location>
        <begin position="679"/>
        <end position="696"/>
    </location>
</feature>
<dbReference type="Pfam" id="PF00054">
    <property type="entry name" value="Laminin_G_1"/>
    <property type="match status" value="2"/>
</dbReference>
<dbReference type="Gene3D" id="2.60.120.200">
    <property type="match status" value="5"/>
</dbReference>
<dbReference type="Gene3D" id="2.60.120.260">
    <property type="entry name" value="Galactose-binding domain-like"/>
    <property type="match status" value="1"/>
</dbReference>
<dbReference type="PROSITE" id="PS50025">
    <property type="entry name" value="LAM_G_DOMAIN"/>
    <property type="match status" value="4"/>
</dbReference>
<dbReference type="FunFam" id="2.10.25.10:FF:000074">
    <property type="entry name" value="Laminin subunit alpha"/>
    <property type="match status" value="1"/>
</dbReference>
<evidence type="ECO:0000259" key="14">
    <source>
        <dbReference type="PROSITE" id="PS50027"/>
    </source>
</evidence>
<feature type="disulfide bond" evidence="11">
    <location>
        <begin position="819"/>
        <end position="831"/>
    </location>
</feature>
<feature type="disulfide bond" evidence="11">
    <location>
        <begin position="726"/>
        <end position="743"/>
    </location>
</feature>
<dbReference type="GO" id="GO:0009887">
    <property type="term" value="P:animal organ morphogenesis"/>
    <property type="evidence" value="ECO:0007669"/>
    <property type="project" value="TreeGrafter"/>
</dbReference>
<dbReference type="Pfam" id="PF24973">
    <property type="entry name" value="EGF_LMN_ATRN"/>
    <property type="match status" value="2"/>
</dbReference>
<sequence length="2631" mass="290291">MLIDRNLRIPAFHPDHLPEGFDYKVYQVAYVVFKAANSPRPGNWVLEKSVDGVTYEPWQYFALTDSDCWTKYGLPPTIGIPRFKSDDDVICTSYYSRLNPLTDGEIYISLVNGRPGIEEPTQALLDFTTTRYIRFRLERIKTLNADLMTLAYSSDTRYVDPTVTNRYYYSIKDISVGGQCICYGHARYCPVDPTTGELKCECEANTCGNSCEKCCPLFNQQPWKAGTFSEAAVCEDACEYNATVADLNLSINHQGEYSGGGVCVDCKNNRMGINCELCEDGFYLPEGVDPRHPHSCRPCLCEGPGASGMCIKDDSRLIEGFANVRGDRCDRCMEGTYNLQMSNPEGCDQCFCFGITDMCNSSTLRSTEIHVMVGWEMTDLVGSGNLHTRRTHNGGLYMNTADMSTLNSATYWSAPKQFTGNRVKSYGGSFKYTFSYGTNTTVNSSEPHMANPDVIIEGSGMRLGYNGEYFDQDVMHSMEVVLTAADWRHLENSTSPANSGVRREQFILALGDVRRMLIRSAYHYHQTTVFLHDVAMETASMGGTGDVMTSVEMCHCPAGYTGSSCERCLAGYRRVGSVLLGGTCEPCRCNGHAQSCDPYTGECFDCQHNTQGGFCEDCAFGFYGDATEGSHDACKPCACPMVDAENNFAQGCIPSDQGSRDYMCIGCKMGFEGEFCERCDPKGSSGALCDRETGQCSCLPRFGGRNCAECESGYGNVELGCPHCKCDPIGSASQNCDSITGQCPCRPGVSGVHCDHCMADHHGFSTDGCQECGKCPLPGQVCDPEDGDCVCPVNTEGSECERCSVNAWGYDAQHGCKMCNCTRLSSSSLQCDLESGQCECRSGYRGQKCDQCPAGFFDFPFCAPCGCDPTGVDLNQCETETCGCSVDGHCPCKDFVIGEKCTDCAEGSFSLKSDNPKGCTDCFCFGKSNQCKQAPYAWSTRSAPSHSIEVFMSSSSNLHPSSHGFIVVPKGIEKLPISPDHAHLPLYWALPSTMHKDQTLSYNGYLRFSTAVSLFLDDGAEAGNTAWPLVHLIGNFRLHLYYHPLNGVGEGMIRDHSVLMREDQWRDSTGSAVTREVFMIALQNVHHWLIKVADSAENVEQARIYDVTLEVAQPIADNEEINAWGIEQCLCPPEYDGLSCQDCQHNTMGDNCEFCEDGYYGDSTTATPSSCHRCGCPLTLTSNNFSPTCVHDVFTGDYVCDACPEGYEGVHCERCQTGYYGSPSAYGSSCQPCACNPEGSRGEVCDEGILKASNMTAHRDVYAELNKLRQRAQEVAAKSLVVMGNNQGNAKEMEDKAKEIALEAETFVPKINETNEEMKRFVEDLRKEVDEKLMSGANGVGNVDDALAMAEDTLREAQQKDFYDHRDKARETLWLVLFRLESKEMAVWLHFREGQDMLNRAKDLENKYNSVNTTTEVELAQNVTQRLEDLLATASATQLKNKQIKDMGYNNHAVLDELKAILAILAMQERDIQHCISNASAIAENASHALWNESSANYQASIDMLTDLRAARQRIEEKVGLLEQNLPVSKQVLDKALAHAKELEERARSLNGQFEETKMAAKDPLKAVSVYDDIKHAIDRAEDAVMQAAKAANNATDAVTGLEGGPLVDQAKEALNRSKDFYDDSTAIQKKMAELGTELYKHVTQNEETESKNQKEKEKVDQIHEALDALHVDLTTKAQDTSAKADDILTRVSDVQTKVNQRTRQVDEELKPKLQELLDVQEAGLREAHKSVTAAERRFSQINNLTSVLETRRAEIERVGKDLTYNILALKEKILVARAQANSIKVSLSHKSNCARRYEVKPEPTTTNSITLFFKTNDTTEPMSLFMLNNPNNSDFLALELVQGRVRMAWNAGAGVTSVVHDLLIQSSNGKSEADQWYQVSAKRISNVGHLSVKSLSDKNPAFVVNATSPGSHTQITIAEDSHLYLGGLPQGYQLPGELEGVGFAGCMGGVKMDGTDYGMYNFRLKEGEGCEGCLVVPVPAPSSGGVFHIDGSGYVEVPQIRYGSSRYSILLEFKGFWEDALLFFASNPQNGDFIALELRSGRVVFSFGTDFQTLLSLSTRFAYNKNEWVRIRAQRLGRQGLLDVSDETVTDSAPYGAREKLLLANAKVYFGGIPKTIDANRIEMFVDDELAGTIRLPPGAARINSMKGDEGGLFIGGVDADDRAQGKAASLENFEGCIKNLISNGELAVLDSPINFNKADVGRCDASRLFPNMTESEVDPTLPSFTVTVTFPGKTSTTPSSELTTTTISTTPLGPTVHPLSCALEANPDFVRSAVAFGDLKNSHAEVVLDKDEEMRDFNMSLEFRSFHEEGVIFYIENVQQSQYIAVQMIDGKIRVKFRSQEVVKVIQSEATINEGRWHQVQLAKDRRAVVLKVNGELPRVEEMSRRLDVNASVFVGGFPKTFVPAIGVEGESFKGCMRKFSMNGREVDLANSKAIMGVRQCFSHVEPGIHFDGYGYAVYSDRFRIQNEFRVSLDFRTVLQDGVILSISHPFGDPALALELYKGKLYFRAIMKGVTIEAEAGDCEFCLCDDRWHSVTAVYSGNEISLQVDHSPTHVGSTEGKDMSLNTNYPLYLGGFPVYDPQGALRTGEYFHGCVRNVRINETLVHWHGMADLVDVHVSACPRPHMLLW</sequence>
<protein>
    <submittedName>
        <fullName evidence="17 18">Uncharacterized protein</fullName>
    </submittedName>
</protein>
<feature type="domain" description="Laminin G" evidence="13">
    <location>
        <begin position="1985"/>
        <end position="2205"/>
    </location>
</feature>
<feature type="disulfide bond" evidence="10">
    <location>
        <begin position="2596"/>
        <end position="2623"/>
    </location>
</feature>
<feature type="domain" description="Laminin G" evidence="13">
    <location>
        <begin position="1785"/>
        <end position="1974"/>
    </location>
</feature>
<feature type="disulfide bond" evidence="11">
    <location>
        <begin position="1203"/>
        <end position="1212"/>
    </location>
</feature>
<dbReference type="Proteomes" id="UP000014760">
    <property type="component" value="Unassembled WGS sequence"/>
</dbReference>
<proteinExistence type="predicted"/>
<dbReference type="FunFam" id="2.10.25.10:FF:000082">
    <property type="entry name" value="Laminin subunit alpha 1"/>
    <property type="match status" value="1"/>
</dbReference>
<evidence type="ECO:0000256" key="12">
    <source>
        <dbReference type="SAM" id="Coils"/>
    </source>
</evidence>
<dbReference type="CDD" id="cd00055">
    <property type="entry name" value="EGF_Lam"/>
    <property type="match status" value="10"/>
</dbReference>
<dbReference type="Pfam" id="PF00055">
    <property type="entry name" value="Laminin_N"/>
    <property type="match status" value="1"/>
</dbReference>
<evidence type="ECO:0000313" key="18">
    <source>
        <dbReference type="EnsemblMetazoa" id="CapteP219723"/>
    </source>
</evidence>
<dbReference type="SMART" id="SM00180">
    <property type="entry name" value="EGF_Lam"/>
    <property type="match status" value="11"/>
</dbReference>
<dbReference type="PROSITE" id="PS01248">
    <property type="entry name" value="EGF_LAM_1"/>
    <property type="match status" value="5"/>
</dbReference>
<evidence type="ECO:0000313" key="19">
    <source>
        <dbReference type="Proteomes" id="UP000014760"/>
    </source>
</evidence>
<keyword evidence="3" id="KW-0272">Extracellular matrix</keyword>
<keyword evidence="6" id="KW-0084">Basement membrane</keyword>
<reference evidence="18" key="3">
    <citation type="submission" date="2015-06" db="UniProtKB">
        <authorList>
            <consortium name="EnsemblMetazoa"/>
        </authorList>
    </citation>
    <scope>IDENTIFICATION</scope>
</reference>
<dbReference type="EnsemblMetazoa" id="CapteT219723">
    <property type="protein sequence ID" value="CapteP219723"/>
    <property type="gene ID" value="CapteG219723"/>
</dbReference>
<dbReference type="GO" id="GO:0007155">
    <property type="term" value="P:cell adhesion"/>
    <property type="evidence" value="ECO:0007669"/>
    <property type="project" value="InterPro"/>
</dbReference>
<dbReference type="FunFam" id="2.10.25.10:FF:000106">
    <property type="entry name" value="Heparan sulfate proteoglycan 2"/>
    <property type="match status" value="1"/>
</dbReference>
<dbReference type="PRINTS" id="PR00011">
    <property type="entry name" value="EGFLAMININ"/>
</dbReference>
<dbReference type="SUPFAM" id="SSF49899">
    <property type="entry name" value="Concanavalin A-like lectins/glucanases"/>
    <property type="match status" value="4"/>
</dbReference>
<feature type="domain" description="Laminin EGF-like" evidence="14">
    <location>
        <begin position="1174"/>
        <end position="1232"/>
    </location>
</feature>
<evidence type="ECO:0000259" key="13">
    <source>
        <dbReference type="PROSITE" id="PS50025"/>
    </source>
</evidence>
<keyword evidence="19" id="KW-1185">Reference proteome</keyword>
<dbReference type="FunFam" id="2.10.25.10:FF:000033">
    <property type="entry name" value="Laminin subunit alpha 2"/>
    <property type="match status" value="1"/>
</dbReference>
<dbReference type="SMART" id="SM00181">
    <property type="entry name" value="EGF"/>
    <property type="match status" value="5"/>
</dbReference>
<feature type="coiled-coil region" evidence="12">
    <location>
        <begin position="1505"/>
        <end position="1598"/>
    </location>
</feature>
<feature type="disulfide bond" evidence="10">
    <location>
        <begin position="1947"/>
        <end position="1974"/>
    </location>
</feature>
<evidence type="ECO:0000256" key="10">
    <source>
        <dbReference type="PROSITE-ProRule" id="PRU00122"/>
    </source>
</evidence>
<dbReference type="Pfam" id="PF00053">
    <property type="entry name" value="EGF_laminin"/>
    <property type="match status" value="9"/>
</dbReference>
<feature type="domain" description="Laminin EGF-like" evidence="14">
    <location>
        <begin position="724"/>
        <end position="771"/>
    </location>
</feature>
<feature type="domain" description="Laminin IV type A" evidence="15">
    <location>
        <begin position="933"/>
        <end position="1128"/>
    </location>
</feature>
<feature type="domain" description="Laminin IV type A" evidence="15">
    <location>
        <begin position="370"/>
        <end position="553"/>
    </location>
</feature>
<dbReference type="Gene3D" id="2.170.300.10">
    <property type="entry name" value="Tie2 ligand-binding domain superfamily"/>
    <property type="match status" value="2"/>
</dbReference>
<accession>R7UUS2</accession>
<comment type="subcellular location">
    <subcellularLocation>
        <location evidence="1">Secreted</location>
        <location evidence="1">Extracellular space</location>
        <location evidence="1">Extracellular matrix</location>
        <location evidence="1">Basement membrane</location>
    </subcellularLocation>
</comment>
<reference evidence="17 19" key="2">
    <citation type="journal article" date="2013" name="Nature">
        <title>Insights into bilaterian evolution from three spiralian genomes.</title>
        <authorList>
            <person name="Simakov O."/>
            <person name="Marletaz F."/>
            <person name="Cho S.J."/>
            <person name="Edsinger-Gonzales E."/>
            <person name="Havlak P."/>
            <person name="Hellsten U."/>
            <person name="Kuo D.H."/>
            <person name="Larsson T."/>
            <person name="Lv J."/>
            <person name="Arendt D."/>
            <person name="Savage R."/>
            <person name="Osoegawa K."/>
            <person name="de Jong P."/>
            <person name="Grimwood J."/>
            <person name="Chapman J.A."/>
            <person name="Shapiro H."/>
            <person name="Aerts A."/>
            <person name="Otillar R.P."/>
            <person name="Terry A.Y."/>
            <person name="Boore J.L."/>
            <person name="Grigoriev I.V."/>
            <person name="Lindberg D.R."/>
            <person name="Seaver E.C."/>
            <person name="Weisblat D.A."/>
            <person name="Putnam N.H."/>
            <person name="Rokhsar D.S."/>
        </authorList>
    </citation>
    <scope>NUCLEOTIDE SEQUENCE</scope>
    <source>
        <strain evidence="17 19">I ESC-2004</strain>
    </source>
</reference>
<feature type="disulfide bond" evidence="11">
    <location>
        <begin position="821"/>
        <end position="838"/>
    </location>
</feature>
<feature type="disulfide bond" evidence="11">
    <location>
        <begin position="724"/>
        <end position="736"/>
    </location>
</feature>
<dbReference type="HOGENOM" id="CLU_000301_0_0_1"/>
<dbReference type="Pfam" id="PF02210">
    <property type="entry name" value="Laminin_G_2"/>
    <property type="match status" value="2"/>
</dbReference>
<evidence type="ECO:0000256" key="11">
    <source>
        <dbReference type="PROSITE-ProRule" id="PRU00460"/>
    </source>
</evidence>
<dbReference type="InterPro" id="IPR010307">
    <property type="entry name" value="Laminin_dom_II"/>
</dbReference>
<dbReference type="GO" id="GO:0009888">
    <property type="term" value="P:tissue development"/>
    <property type="evidence" value="ECO:0007669"/>
    <property type="project" value="TreeGrafter"/>
</dbReference>
<keyword evidence="9 11" id="KW-0424">Laminin EGF-like domain</keyword>
<feature type="disulfide bond" evidence="11">
    <location>
        <begin position="698"/>
        <end position="707"/>
    </location>
</feature>
<dbReference type="SMART" id="SM00282">
    <property type="entry name" value="LamG"/>
    <property type="match status" value="4"/>
</dbReference>
<dbReference type="OrthoDB" id="10011303at2759"/>
<organism evidence="17">
    <name type="scientific">Capitella teleta</name>
    <name type="common">Polychaete worm</name>
    <dbReference type="NCBI Taxonomy" id="283909"/>
    <lineage>
        <taxon>Eukaryota</taxon>
        <taxon>Metazoa</taxon>
        <taxon>Spiralia</taxon>
        <taxon>Lophotrochozoa</taxon>
        <taxon>Annelida</taxon>
        <taxon>Polychaeta</taxon>
        <taxon>Sedentaria</taxon>
        <taxon>Scolecida</taxon>
        <taxon>Capitellidae</taxon>
        <taxon>Capitella</taxon>
    </lineage>
</organism>
<keyword evidence="5" id="KW-0677">Repeat</keyword>
<keyword evidence="7 11" id="KW-1015">Disulfide bond</keyword>
<dbReference type="Gene3D" id="2.10.25.10">
    <property type="entry name" value="Laminin"/>
    <property type="match status" value="9"/>
</dbReference>
<keyword evidence="4" id="KW-0732">Signal</keyword>
<dbReference type="EMBL" id="KB297541">
    <property type="protein sequence ID" value="ELU10388.1"/>
    <property type="molecule type" value="Genomic_DNA"/>
</dbReference>
<feature type="domain" description="Laminin G" evidence="13">
    <location>
        <begin position="2275"/>
        <end position="2443"/>
    </location>
</feature>
<dbReference type="GO" id="GO:0005604">
    <property type="term" value="C:basement membrane"/>
    <property type="evidence" value="ECO:0007669"/>
    <property type="project" value="UniProtKB-SubCell"/>
</dbReference>
<feature type="domain" description="Laminin N-terminal" evidence="16">
    <location>
        <begin position="1"/>
        <end position="179"/>
    </location>
</feature>
<evidence type="ECO:0000256" key="7">
    <source>
        <dbReference type="ARBA" id="ARBA00023157"/>
    </source>
</evidence>
<dbReference type="InterPro" id="IPR000742">
    <property type="entry name" value="EGF"/>
</dbReference>
<dbReference type="STRING" id="283909.R7UUS2"/>
<dbReference type="InterPro" id="IPR013320">
    <property type="entry name" value="ConA-like_dom_sf"/>
</dbReference>
<evidence type="ECO:0000256" key="2">
    <source>
        <dbReference type="ARBA" id="ARBA00022525"/>
    </source>
</evidence>
<name>R7UUS2_CAPTE</name>
<comment type="caution">
    <text evidence="11">Lacks conserved residue(s) required for the propagation of feature annotation.</text>
</comment>
<dbReference type="PROSITE" id="PS51117">
    <property type="entry name" value="LAMININ_NTER"/>
    <property type="match status" value="1"/>
</dbReference>
<feature type="domain" description="Laminin EGF-like" evidence="14">
    <location>
        <begin position="587"/>
        <end position="636"/>
    </location>
</feature>
<feature type="disulfide bond" evidence="11">
    <location>
        <begin position="606"/>
        <end position="615"/>
    </location>
</feature>
<evidence type="ECO:0000313" key="17">
    <source>
        <dbReference type="EMBL" id="ELU10388.1"/>
    </source>
</evidence>
<evidence type="ECO:0000256" key="1">
    <source>
        <dbReference type="ARBA" id="ARBA00004302"/>
    </source>
</evidence>
<feature type="coiled-coil region" evidence="12">
    <location>
        <begin position="1311"/>
        <end position="1360"/>
    </location>
</feature>
<dbReference type="InterPro" id="IPR000034">
    <property type="entry name" value="Laminin_IV"/>
</dbReference>
<feature type="domain" description="Laminin EGF-like" evidence="14">
    <location>
        <begin position="819"/>
        <end position="869"/>
    </location>
</feature>
<reference evidence="19" key="1">
    <citation type="submission" date="2012-12" db="EMBL/GenBank/DDBJ databases">
        <authorList>
            <person name="Hellsten U."/>
            <person name="Grimwood J."/>
            <person name="Chapman J.A."/>
            <person name="Shapiro H."/>
            <person name="Aerts A."/>
            <person name="Otillar R.P."/>
            <person name="Terry A.Y."/>
            <person name="Boore J.L."/>
            <person name="Simakov O."/>
            <person name="Marletaz F."/>
            <person name="Cho S.-J."/>
            <person name="Edsinger-Gonzales E."/>
            <person name="Havlak P."/>
            <person name="Kuo D.-H."/>
            <person name="Larsson T."/>
            <person name="Lv J."/>
            <person name="Arendt D."/>
            <person name="Savage R."/>
            <person name="Osoegawa K."/>
            <person name="de Jong P."/>
            <person name="Lindberg D.R."/>
            <person name="Seaver E.C."/>
            <person name="Weisblat D.A."/>
            <person name="Putnam N.H."/>
            <person name="Grigoriev I.V."/>
            <person name="Rokhsar D.S."/>
        </authorList>
    </citation>
    <scope>NUCLEOTIDE SEQUENCE</scope>
    <source>
        <strain evidence="19">I ESC-2004</strain>
    </source>
</reference>
<keyword evidence="12" id="KW-0175">Coiled coil</keyword>
<dbReference type="InterPro" id="IPR001791">
    <property type="entry name" value="Laminin_G"/>
</dbReference>
<dbReference type="FunCoup" id="R7UUS2">
    <property type="interactions" value="14"/>
</dbReference>
<dbReference type="PANTHER" id="PTHR10574:SF436">
    <property type="entry name" value="LAMININ SUBUNIT ALPHA-2"/>
    <property type="match status" value="1"/>
</dbReference>
<evidence type="ECO:0000259" key="16">
    <source>
        <dbReference type="PROSITE" id="PS51117"/>
    </source>
</evidence>
<evidence type="ECO:0000256" key="5">
    <source>
        <dbReference type="ARBA" id="ARBA00022737"/>
    </source>
</evidence>
<dbReference type="PROSITE" id="PS51115">
    <property type="entry name" value="LAMININ_IVA"/>
    <property type="match status" value="2"/>
</dbReference>
<feature type="disulfide bond" evidence="10">
    <location>
        <begin position="2178"/>
        <end position="2205"/>
    </location>
</feature>
<feature type="domain" description="Laminin G" evidence="13">
    <location>
        <begin position="2448"/>
        <end position="2623"/>
    </location>
</feature>
<feature type="domain" description="Laminin EGF-like" evidence="14">
    <location>
        <begin position="676"/>
        <end position="723"/>
    </location>
</feature>
<evidence type="ECO:0000256" key="3">
    <source>
        <dbReference type="ARBA" id="ARBA00022530"/>
    </source>
</evidence>
<evidence type="ECO:0000256" key="9">
    <source>
        <dbReference type="ARBA" id="ARBA00023292"/>
    </source>
</evidence>
<evidence type="ECO:0000256" key="6">
    <source>
        <dbReference type="ARBA" id="ARBA00022869"/>
    </source>
</evidence>
<dbReference type="CDD" id="cd00110">
    <property type="entry name" value="LamG"/>
    <property type="match status" value="4"/>
</dbReference>
<dbReference type="SMART" id="SM00281">
    <property type="entry name" value="LamB"/>
    <property type="match status" value="2"/>
</dbReference>
<dbReference type="InterPro" id="IPR056863">
    <property type="entry name" value="LMN_ATRN_NET-like_EGF"/>
</dbReference>
<keyword evidence="8" id="KW-0325">Glycoprotein</keyword>
<evidence type="ECO:0000256" key="8">
    <source>
        <dbReference type="ARBA" id="ARBA00023180"/>
    </source>
</evidence>
<gene>
    <name evidence="17" type="ORF">CAPTEDRAFT_219723</name>
</gene>
<dbReference type="SUPFAM" id="SSF57196">
    <property type="entry name" value="EGF/Laminin"/>
    <property type="match status" value="7"/>
</dbReference>
<dbReference type="InterPro" id="IPR050440">
    <property type="entry name" value="Laminin/Netrin_ECM"/>
</dbReference>
<evidence type="ECO:0000256" key="4">
    <source>
        <dbReference type="ARBA" id="ARBA00022729"/>
    </source>
</evidence>
<dbReference type="PANTHER" id="PTHR10574">
    <property type="entry name" value="NETRIN/LAMININ-RELATED"/>
    <property type="match status" value="1"/>
</dbReference>
<dbReference type="SMART" id="SM00136">
    <property type="entry name" value="LamNT"/>
    <property type="match status" value="1"/>
</dbReference>
<dbReference type="EMBL" id="AMQN01006073">
    <property type="status" value="NOT_ANNOTATED_CDS"/>
    <property type="molecule type" value="Genomic_DNA"/>
</dbReference>
<dbReference type="Pfam" id="PF00052">
    <property type="entry name" value="Laminin_B"/>
    <property type="match status" value="2"/>
</dbReference>
<dbReference type="InterPro" id="IPR002049">
    <property type="entry name" value="LE_dom"/>
</dbReference>
<dbReference type="Pfam" id="PF06009">
    <property type="entry name" value="Laminin_II"/>
    <property type="match status" value="1"/>
</dbReference>
<evidence type="ECO:0000259" key="15">
    <source>
        <dbReference type="PROSITE" id="PS51115"/>
    </source>
</evidence>
<keyword evidence="2" id="KW-0964">Secreted</keyword>
<feature type="disulfide bond" evidence="11">
    <location>
        <begin position="840"/>
        <end position="849"/>
    </location>
</feature>